<dbReference type="RefSeq" id="WP_177219293.1">
    <property type="nucleotide sequence ID" value="NZ_FOXH01000002.1"/>
</dbReference>
<evidence type="ECO:0000256" key="1">
    <source>
        <dbReference type="ARBA" id="ARBA00010617"/>
    </source>
</evidence>
<dbReference type="PANTHER" id="PTHR24291">
    <property type="entry name" value="CYTOCHROME P450 FAMILY 4"/>
    <property type="match status" value="1"/>
</dbReference>
<evidence type="ECO:0000313" key="9">
    <source>
        <dbReference type="EMBL" id="SFP26671.1"/>
    </source>
</evidence>
<dbReference type="PANTHER" id="PTHR24291:SF50">
    <property type="entry name" value="BIFUNCTIONAL ALBAFLAVENONE MONOOXYGENASE_TERPENE SYNTHASE"/>
    <property type="match status" value="1"/>
</dbReference>
<dbReference type="InterPro" id="IPR017972">
    <property type="entry name" value="Cyt_P450_CS"/>
</dbReference>
<dbReference type="GO" id="GO:0020037">
    <property type="term" value="F:heme binding"/>
    <property type="evidence" value="ECO:0007669"/>
    <property type="project" value="InterPro"/>
</dbReference>
<keyword evidence="3 7" id="KW-0479">Metal-binding</keyword>
<sequence length="455" mass="52404">MQPVPEIKGLPFLGHALALKRDPLSFLMGIQKNHDPIALLRIGNFRINFVMTAELAKYVLQENNKNYIKGRAYRILSLMLGQGLLTSNGDFWHRQRKLAQPAFYKQRLSLLVDTMHDESQLMVERLKKEIPENSYQTIAVSKIMMETTLMIVTKSLFGTFINQDKIASISKDIDILNQLASDRFSNPVSLPLWFPSYWNFQFKSSSKRVAGLIDEIIETRRSALQKNPDKEFNDLMQMLITAKDEESGEQMSNKQLRDEMLTIFIAGHETTAVGMSWTLYLLSRHPEVMLKLREEIEQVLGKEGKPSIENLRSLVYTMQVIQEVMRLYPPAWAVTREIVTDDNLADYKVSKGEAVMISTYALHRNPKYWKDPEVFNPENFSAEQVKERPGYAYLPFGGGPRLCIGNNFALMEMQIMLIELVRNFDFQFIEEVVPEPLVTLKPKGGLKLNIFLRKL</sequence>
<keyword evidence="10" id="KW-1185">Reference proteome</keyword>
<keyword evidence="5 7" id="KW-0408">Iron</keyword>
<comment type="similarity">
    <text evidence="1 8">Belongs to the cytochrome P450 family.</text>
</comment>
<comment type="cofactor">
    <cofactor evidence="7">
        <name>heme</name>
        <dbReference type="ChEBI" id="CHEBI:30413"/>
    </cofactor>
</comment>
<dbReference type="AlphaFoldDB" id="A0A1I5NZG9"/>
<dbReference type="Proteomes" id="UP000199306">
    <property type="component" value="Unassembled WGS sequence"/>
</dbReference>
<dbReference type="SUPFAM" id="SSF48264">
    <property type="entry name" value="Cytochrome P450"/>
    <property type="match status" value="1"/>
</dbReference>
<dbReference type="GO" id="GO:0016705">
    <property type="term" value="F:oxidoreductase activity, acting on paired donors, with incorporation or reduction of molecular oxygen"/>
    <property type="evidence" value="ECO:0007669"/>
    <property type="project" value="InterPro"/>
</dbReference>
<dbReference type="InterPro" id="IPR001128">
    <property type="entry name" value="Cyt_P450"/>
</dbReference>
<evidence type="ECO:0000256" key="8">
    <source>
        <dbReference type="RuleBase" id="RU000461"/>
    </source>
</evidence>
<dbReference type="PRINTS" id="PR00385">
    <property type="entry name" value="P450"/>
</dbReference>
<accession>A0A1I5NZG9</accession>
<dbReference type="Gene3D" id="1.10.630.10">
    <property type="entry name" value="Cytochrome P450"/>
    <property type="match status" value="1"/>
</dbReference>
<evidence type="ECO:0000256" key="5">
    <source>
        <dbReference type="ARBA" id="ARBA00023004"/>
    </source>
</evidence>
<evidence type="ECO:0000256" key="2">
    <source>
        <dbReference type="ARBA" id="ARBA00022617"/>
    </source>
</evidence>
<dbReference type="CDD" id="cd20620">
    <property type="entry name" value="CYP132-like"/>
    <property type="match status" value="1"/>
</dbReference>
<keyword evidence="6 8" id="KW-0503">Monooxygenase</keyword>
<dbReference type="Pfam" id="PF00067">
    <property type="entry name" value="p450"/>
    <property type="match status" value="1"/>
</dbReference>
<name>A0A1I5NZG9_9BACT</name>
<dbReference type="GO" id="GO:0005506">
    <property type="term" value="F:iron ion binding"/>
    <property type="evidence" value="ECO:0007669"/>
    <property type="project" value="InterPro"/>
</dbReference>
<feature type="binding site" description="axial binding residue" evidence="7">
    <location>
        <position position="403"/>
    </location>
    <ligand>
        <name>heme</name>
        <dbReference type="ChEBI" id="CHEBI:30413"/>
    </ligand>
    <ligandPart>
        <name>Fe</name>
        <dbReference type="ChEBI" id="CHEBI:18248"/>
    </ligandPart>
</feature>
<dbReference type="STRING" id="1079859.SAMN04515674_102172"/>
<dbReference type="GO" id="GO:0004497">
    <property type="term" value="F:monooxygenase activity"/>
    <property type="evidence" value="ECO:0007669"/>
    <property type="project" value="UniProtKB-KW"/>
</dbReference>
<dbReference type="EMBL" id="FOXH01000002">
    <property type="protein sequence ID" value="SFP26671.1"/>
    <property type="molecule type" value="Genomic_DNA"/>
</dbReference>
<reference evidence="9 10" key="1">
    <citation type="submission" date="2016-10" db="EMBL/GenBank/DDBJ databases">
        <authorList>
            <person name="de Groot N.N."/>
        </authorList>
    </citation>
    <scope>NUCLEOTIDE SEQUENCE [LARGE SCALE GENOMIC DNA]</scope>
    <source>
        <strain evidence="10">E92,LMG 26720,CCM 7988</strain>
    </source>
</reference>
<evidence type="ECO:0000256" key="3">
    <source>
        <dbReference type="ARBA" id="ARBA00022723"/>
    </source>
</evidence>
<dbReference type="InterPro" id="IPR050196">
    <property type="entry name" value="Cytochrome_P450_Monoox"/>
</dbReference>
<evidence type="ECO:0000256" key="7">
    <source>
        <dbReference type="PIRSR" id="PIRSR602401-1"/>
    </source>
</evidence>
<evidence type="ECO:0000256" key="4">
    <source>
        <dbReference type="ARBA" id="ARBA00023002"/>
    </source>
</evidence>
<evidence type="ECO:0000313" key="10">
    <source>
        <dbReference type="Proteomes" id="UP000199306"/>
    </source>
</evidence>
<organism evidence="9 10">
    <name type="scientific">Pseudarcicella hirudinis</name>
    <dbReference type="NCBI Taxonomy" id="1079859"/>
    <lineage>
        <taxon>Bacteria</taxon>
        <taxon>Pseudomonadati</taxon>
        <taxon>Bacteroidota</taxon>
        <taxon>Cytophagia</taxon>
        <taxon>Cytophagales</taxon>
        <taxon>Flectobacillaceae</taxon>
        <taxon>Pseudarcicella</taxon>
    </lineage>
</organism>
<dbReference type="PRINTS" id="PR00463">
    <property type="entry name" value="EP450I"/>
</dbReference>
<dbReference type="PROSITE" id="PS00086">
    <property type="entry name" value="CYTOCHROME_P450"/>
    <property type="match status" value="1"/>
</dbReference>
<dbReference type="InterPro" id="IPR002401">
    <property type="entry name" value="Cyt_P450_E_grp-I"/>
</dbReference>
<gene>
    <name evidence="9" type="ORF">SAMN04515674_102172</name>
</gene>
<keyword evidence="4 8" id="KW-0560">Oxidoreductase</keyword>
<proteinExistence type="inferred from homology"/>
<protein>
    <submittedName>
        <fullName evidence="9">Cytochrome P450</fullName>
    </submittedName>
</protein>
<keyword evidence="2 7" id="KW-0349">Heme</keyword>
<dbReference type="InterPro" id="IPR036396">
    <property type="entry name" value="Cyt_P450_sf"/>
</dbReference>
<evidence type="ECO:0000256" key="6">
    <source>
        <dbReference type="ARBA" id="ARBA00023033"/>
    </source>
</evidence>